<organism evidence="2 3">
    <name type="scientific">Silvimonas iriomotensis</name>
    <dbReference type="NCBI Taxonomy" id="449662"/>
    <lineage>
        <taxon>Bacteria</taxon>
        <taxon>Pseudomonadati</taxon>
        <taxon>Pseudomonadota</taxon>
        <taxon>Betaproteobacteria</taxon>
        <taxon>Neisseriales</taxon>
        <taxon>Chitinibacteraceae</taxon>
        <taxon>Silvimonas</taxon>
    </lineage>
</organism>
<evidence type="ECO:0000313" key="2">
    <source>
        <dbReference type="EMBL" id="GGP23807.1"/>
    </source>
</evidence>
<dbReference type="Proteomes" id="UP000637267">
    <property type="component" value="Unassembled WGS sequence"/>
</dbReference>
<keyword evidence="1" id="KW-0812">Transmembrane</keyword>
<evidence type="ECO:0000256" key="1">
    <source>
        <dbReference type="SAM" id="Phobius"/>
    </source>
</evidence>
<feature type="transmembrane region" description="Helical" evidence="1">
    <location>
        <begin position="80"/>
        <end position="104"/>
    </location>
</feature>
<dbReference type="RefSeq" id="WP_188706594.1">
    <property type="nucleotide sequence ID" value="NZ_BMLX01000008.1"/>
</dbReference>
<feature type="transmembrane region" description="Helical" evidence="1">
    <location>
        <begin position="256"/>
        <end position="275"/>
    </location>
</feature>
<accession>A0ABQ2PEG8</accession>
<feature type="transmembrane region" description="Helical" evidence="1">
    <location>
        <begin position="160"/>
        <end position="181"/>
    </location>
</feature>
<keyword evidence="3" id="KW-1185">Reference proteome</keyword>
<evidence type="ECO:0000313" key="3">
    <source>
        <dbReference type="Proteomes" id="UP000637267"/>
    </source>
</evidence>
<protein>
    <recommendedName>
        <fullName evidence="4">DUF2182 domain-containing protein</fullName>
    </recommendedName>
</protein>
<dbReference type="Pfam" id="PF09948">
    <property type="entry name" value="PpoB2"/>
    <property type="match status" value="1"/>
</dbReference>
<name>A0ABQ2PEG8_9NEIS</name>
<gene>
    <name evidence="2" type="ORF">GCM10010970_38070</name>
</gene>
<feature type="transmembrane region" description="Helical" evidence="1">
    <location>
        <begin position="225"/>
        <end position="249"/>
    </location>
</feature>
<sequence>MTSTQQPERAVTATGGADHALPADGPTARIAFYGTMALLCLLAWLATARLYTPMAAMSGMPMPGGWTMSMMWMRMPGQSWISAAAGFMAMWLWMMAGMMLPVLAPALWQQRCTLASHSSLRKAWLNLVTACGYFLVWALAGLIIWLAGLWLADQTMRYPALARCVPLLNGLVVVMAGLAQFTRHKARLLQRCHDAPCHPHASTTRAAVWQGIRHGWHCNLCCANLTLVLLVCGMMDWAVMLAVTAAIVLERWHKRPWAASAIGIVLLGIGLWLTLQAGSQAALPGSAHYSRMWAVLCSKDCFV</sequence>
<feature type="transmembrane region" description="Helical" evidence="1">
    <location>
        <begin position="30"/>
        <end position="52"/>
    </location>
</feature>
<keyword evidence="1" id="KW-1133">Transmembrane helix</keyword>
<proteinExistence type="predicted"/>
<reference evidence="3" key="1">
    <citation type="journal article" date="2019" name="Int. J. Syst. Evol. Microbiol.">
        <title>The Global Catalogue of Microorganisms (GCM) 10K type strain sequencing project: providing services to taxonomists for standard genome sequencing and annotation.</title>
        <authorList>
            <consortium name="The Broad Institute Genomics Platform"/>
            <consortium name="The Broad Institute Genome Sequencing Center for Infectious Disease"/>
            <person name="Wu L."/>
            <person name="Ma J."/>
        </authorList>
    </citation>
    <scope>NUCLEOTIDE SEQUENCE [LARGE SCALE GENOMIC DNA]</scope>
    <source>
        <strain evidence="3">CGMCC 1.8859</strain>
    </source>
</reference>
<evidence type="ECO:0008006" key="4">
    <source>
        <dbReference type="Google" id="ProtNLM"/>
    </source>
</evidence>
<dbReference type="InterPro" id="IPR018688">
    <property type="entry name" value="PpoB2-like"/>
</dbReference>
<keyword evidence="1" id="KW-0472">Membrane</keyword>
<comment type="caution">
    <text evidence="2">The sequence shown here is derived from an EMBL/GenBank/DDBJ whole genome shotgun (WGS) entry which is preliminary data.</text>
</comment>
<feature type="transmembrane region" description="Helical" evidence="1">
    <location>
        <begin position="124"/>
        <end position="148"/>
    </location>
</feature>
<dbReference type="EMBL" id="BMLX01000008">
    <property type="protein sequence ID" value="GGP23807.1"/>
    <property type="molecule type" value="Genomic_DNA"/>
</dbReference>